<dbReference type="PROSITE" id="PS50994">
    <property type="entry name" value="INTEGRASE"/>
    <property type="match status" value="1"/>
</dbReference>
<feature type="domain" description="Integrase catalytic" evidence="1">
    <location>
        <begin position="133"/>
        <end position="307"/>
    </location>
</feature>
<dbReference type="InterPro" id="IPR009057">
    <property type="entry name" value="Homeodomain-like_sf"/>
</dbReference>
<dbReference type="InterPro" id="IPR001584">
    <property type="entry name" value="Integrase_cat-core"/>
</dbReference>
<organism evidence="2">
    <name type="scientific">marine sediment metagenome</name>
    <dbReference type="NCBI Taxonomy" id="412755"/>
    <lineage>
        <taxon>unclassified sequences</taxon>
        <taxon>metagenomes</taxon>
        <taxon>ecological metagenomes</taxon>
    </lineage>
</organism>
<dbReference type="Pfam" id="PF13518">
    <property type="entry name" value="HTH_28"/>
    <property type="match status" value="1"/>
</dbReference>
<dbReference type="PANTHER" id="PTHR47515:SF2">
    <property type="entry name" value="INTEGRASE CORE DOMAIN PROTEIN"/>
    <property type="match status" value="1"/>
</dbReference>
<dbReference type="PANTHER" id="PTHR47515">
    <property type="entry name" value="LOW CALCIUM RESPONSE LOCUS PROTEIN T"/>
    <property type="match status" value="1"/>
</dbReference>
<dbReference type="GO" id="GO:0015074">
    <property type="term" value="P:DNA integration"/>
    <property type="evidence" value="ECO:0007669"/>
    <property type="project" value="InterPro"/>
</dbReference>
<comment type="caution">
    <text evidence="2">The sequence shown here is derived from an EMBL/GenBank/DDBJ whole genome shotgun (WGS) entry which is preliminary data.</text>
</comment>
<dbReference type="InterPro" id="IPR055247">
    <property type="entry name" value="InsJ-like_HTH"/>
</dbReference>
<proteinExistence type="predicted"/>
<dbReference type="AlphaFoldDB" id="A0A0F9DD65"/>
<protein>
    <recommendedName>
        <fullName evidence="1">Integrase catalytic domain-containing protein</fullName>
    </recommendedName>
</protein>
<dbReference type="GO" id="GO:0003676">
    <property type="term" value="F:nucleic acid binding"/>
    <property type="evidence" value="ECO:0007669"/>
    <property type="project" value="InterPro"/>
</dbReference>
<sequence>MPWIETRVTEERIKLIMSLLEGTYSMSELCSYHNISRKTGYKWLDRYRQGGIRDLCNRSCAPINHPHAMSAQVKDSILVIKKSFPKWGARKIRTRLERVHSGWSYYPAVSTIGLFLHKQGLTCSSKRRQKCTPSEFPLTDGQYSNHVWCADFKGHFKTGDGNRCNPLTISDHCSRYLLCCHHLGRMSYNLTKLQFKRIFREYGLPKVIRTDNGTPFASIGLGGLSRLSYWWIRLGIHPERIEPGHPEQNGRHERMHKTLKAYTAKPPANNIRHQQKLFDLFRLEYNNQRPHEALEMHTPSEHYHSSIRLYPSRLPEISYPDHMRVTRVQMHGDVVLKDRRIFVAQSLQGEYVGVEQIDDDMSLLWYCDYLLGQIDHVEWKIRPVKNQPLISAASCGDKQA</sequence>
<dbReference type="InterPro" id="IPR012337">
    <property type="entry name" value="RNaseH-like_sf"/>
</dbReference>
<dbReference type="SUPFAM" id="SSF53098">
    <property type="entry name" value="Ribonuclease H-like"/>
    <property type="match status" value="1"/>
</dbReference>
<reference evidence="2" key="1">
    <citation type="journal article" date="2015" name="Nature">
        <title>Complex archaea that bridge the gap between prokaryotes and eukaryotes.</title>
        <authorList>
            <person name="Spang A."/>
            <person name="Saw J.H."/>
            <person name="Jorgensen S.L."/>
            <person name="Zaremba-Niedzwiedzka K."/>
            <person name="Martijn J."/>
            <person name="Lind A.E."/>
            <person name="van Eijk R."/>
            <person name="Schleper C."/>
            <person name="Guy L."/>
            <person name="Ettema T.J."/>
        </authorList>
    </citation>
    <scope>NUCLEOTIDE SEQUENCE</scope>
</reference>
<gene>
    <name evidence="2" type="ORF">LCGC14_2293250</name>
</gene>
<dbReference type="Gene3D" id="3.30.420.10">
    <property type="entry name" value="Ribonuclease H-like superfamily/Ribonuclease H"/>
    <property type="match status" value="1"/>
</dbReference>
<dbReference type="SUPFAM" id="SSF46689">
    <property type="entry name" value="Homeodomain-like"/>
    <property type="match status" value="1"/>
</dbReference>
<evidence type="ECO:0000313" key="2">
    <source>
        <dbReference type="EMBL" id="KKL51661.1"/>
    </source>
</evidence>
<dbReference type="EMBL" id="LAZR01032167">
    <property type="protein sequence ID" value="KKL51661.1"/>
    <property type="molecule type" value="Genomic_DNA"/>
</dbReference>
<dbReference type="InterPro" id="IPR036397">
    <property type="entry name" value="RNaseH_sf"/>
</dbReference>
<dbReference type="Pfam" id="PF13683">
    <property type="entry name" value="rve_3"/>
    <property type="match status" value="1"/>
</dbReference>
<evidence type="ECO:0000259" key="1">
    <source>
        <dbReference type="PROSITE" id="PS50994"/>
    </source>
</evidence>
<accession>A0A0F9DD65</accession>
<name>A0A0F9DD65_9ZZZZ</name>